<protein>
    <submittedName>
        <fullName evidence="2">Uncharacterized protein</fullName>
    </submittedName>
</protein>
<keyword evidence="3" id="KW-1185">Reference proteome</keyword>
<keyword evidence="1" id="KW-0472">Membrane</keyword>
<evidence type="ECO:0000256" key="1">
    <source>
        <dbReference type="SAM" id="Phobius"/>
    </source>
</evidence>
<name>A0A2N5M3H5_9BACI</name>
<dbReference type="RefSeq" id="WP_101643986.1">
    <property type="nucleotide sequence ID" value="NZ_PGUY01000050.1"/>
</dbReference>
<dbReference type="AlphaFoldDB" id="A0A2N5M3H5"/>
<organism evidence="2 3">
    <name type="scientific">Peribacillus deserti</name>
    <dbReference type="NCBI Taxonomy" id="673318"/>
    <lineage>
        <taxon>Bacteria</taxon>
        <taxon>Bacillati</taxon>
        <taxon>Bacillota</taxon>
        <taxon>Bacilli</taxon>
        <taxon>Bacillales</taxon>
        <taxon>Bacillaceae</taxon>
        <taxon>Peribacillus</taxon>
    </lineage>
</organism>
<dbReference type="Proteomes" id="UP000234748">
    <property type="component" value="Unassembled WGS sequence"/>
</dbReference>
<evidence type="ECO:0000313" key="3">
    <source>
        <dbReference type="Proteomes" id="UP000234748"/>
    </source>
</evidence>
<proteinExistence type="predicted"/>
<dbReference type="EMBL" id="PGUY01000050">
    <property type="protein sequence ID" value="PLT28875.1"/>
    <property type="molecule type" value="Genomic_DNA"/>
</dbReference>
<reference evidence="2 3" key="1">
    <citation type="submission" date="2017-11" db="EMBL/GenBank/DDBJ databases">
        <title>Comparitive Functional Genomics of Dry Heat Resistant strains isolated from the Viking Spacecraft.</title>
        <authorList>
            <person name="Seuylemezian A."/>
            <person name="Cooper K."/>
            <person name="Vaishampayan P."/>
        </authorList>
    </citation>
    <scope>NUCLEOTIDE SEQUENCE [LARGE SCALE GENOMIC DNA]</scope>
    <source>
        <strain evidence="2 3">V1-29</strain>
    </source>
</reference>
<keyword evidence="1" id="KW-1133">Transmembrane helix</keyword>
<feature type="transmembrane region" description="Helical" evidence="1">
    <location>
        <begin position="6"/>
        <end position="24"/>
    </location>
</feature>
<gene>
    <name evidence="2" type="ORF">CUU66_16135</name>
</gene>
<sequence>MTLGIVVIGMVCGCIILTGAASYIHKKRDSPLDLDEGIKNASNAQKIYTENTLQNAKNDYFHPG</sequence>
<comment type="caution">
    <text evidence="2">The sequence shown here is derived from an EMBL/GenBank/DDBJ whole genome shotgun (WGS) entry which is preliminary data.</text>
</comment>
<keyword evidence="1" id="KW-0812">Transmembrane</keyword>
<accession>A0A2N5M3H5</accession>
<evidence type="ECO:0000313" key="2">
    <source>
        <dbReference type="EMBL" id="PLT28875.1"/>
    </source>
</evidence>
<dbReference type="OrthoDB" id="2943108at2"/>